<feature type="transmembrane region" description="Helical" evidence="8">
    <location>
        <begin position="43"/>
        <end position="66"/>
    </location>
</feature>
<evidence type="ECO:0000256" key="6">
    <source>
        <dbReference type="ARBA" id="ARBA00023065"/>
    </source>
</evidence>
<keyword evidence="3" id="KW-0813">Transport</keyword>
<evidence type="ECO:0000313" key="9">
    <source>
        <dbReference type="EMBL" id="KDP32830.1"/>
    </source>
</evidence>
<evidence type="ECO:0000256" key="3">
    <source>
        <dbReference type="ARBA" id="ARBA00022448"/>
    </source>
</evidence>
<dbReference type="GO" id="GO:0034755">
    <property type="term" value="P:iron ion transmembrane transport"/>
    <property type="evidence" value="ECO:0007669"/>
    <property type="project" value="TreeGrafter"/>
</dbReference>
<dbReference type="Pfam" id="PF01566">
    <property type="entry name" value="Nramp"/>
    <property type="match status" value="1"/>
</dbReference>
<keyword evidence="7 8" id="KW-0472">Membrane</keyword>
<organism evidence="9 10">
    <name type="scientific">Jatropha curcas</name>
    <name type="common">Barbados nut</name>
    <dbReference type="NCBI Taxonomy" id="180498"/>
    <lineage>
        <taxon>Eukaryota</taxon>
        <taxon>Viridiplantae</taxon>
        <taxon>Streptophyta</taxon>
        <taxon>Embryophyta</taxon>
        <taxon>Tracheophyta</taxon>
        <taxon>Spermatophyta</taxon>
        <taxon>Magnoliopsida</taxon>
        <taxon>eudicotyledons</taxon>
        <taxon>Gunneridae</taxon>
        <taxon>Pentapetalae</taxon>
        <taxon>rosids</taxon>
        <taxon>fabids</taxon>
        <taxon>Malpighiales</taxon>
        <taxon>Euphorbiaceae</taxon>
        <taxon>Crotonoideae</taxon>
        <taxon>Jatropheae</taxon>
        <taxon>Jatropha</taxon>
    </lineage>
</organism>
<evidence type="ECO:0000313" key="10">
    <source>
        <dbReference type="Proteomes" id="UP000027138"/>
    </source>
</evidence>
<dbReference type="InterPro" id="IPR001046">
    <property type="entry name" value="NRAMP_fam"/>
</dbReference>
<evidence type="ECO:0000256" key="7">
    <source>
        <dbReference type="ARBA" id="ARBA00023136"/>
    </source>
</evidence>
<name>A0A067KKN8_JATCU</name>
<dbReference type="PANTHER" id="PTHR11706:SF77">
    <property type="entry name" value="METAL TRANSPORTER NRAMP5"/>
    <property type="match status" value="1"/>
</dbReference>
<accession>A0A067KKN8</accession>
<dbReference type="AlphaFoldDB" id="A0A067KKN8"/>
<evidence type="ECO:0000256" key="4">
    <source>
        <dbReference type="ARBA" id="ARBA00022692"/>
    </source>
</evidence>
<evidence type="ECO:0000256" key="2">
    <source>
        <dbReference type="ARBA" id="ARBA00009965"/>
    </source>
</evidence>
<dbReference type="OrthoDB" id="409173at2759"/>
<dbReference type="EMBL" id="KK914570">
    <property type="protein sequence ID" value="KDP32830.1"/>
    <property type="molecule type" value="Genomic_DNA"/>
</dbReference>
<evidence type="ECO:0000256" key="1">
    <source>
        <dbReference type="ARBA" id="ARBA00004141"/>
    </source>
</evidence>
<keyword evidence="4 8" id="KW-0812">Transmembrane</keyword>
<comment type="subcellular location">
    <subcellularLocation>
        <location evidence="1">Membrane</location>
        <topology evidence="1">Multi-pass membrane protein</topology>
    </subcellularLocation>
</comment>
<evidence type="ECO:0000256" key="8">
    <source>
        <dbReference type="SAM" id="Phobius"/>
    </source>
</evidence>
<dbReference type="GO" id="GO:0015086">
    <property type="term" value="F:cadmium ion transmembrane transporter activity"/>
    <property type="evidence" value="ECO:0007669"/>
    <property type="project" value="TreeGrafter"/>
</dbReference>
<proteinExistence type="inferred from homology"/>
<keyword evidence="10" id="KW-1185">Reference proteome</keyword>
<dbReference type="GO" id="GO:0005886">
    <property type="term" value="C:plasma membrane"/>
    <property type="evidence" value="ECO:0007669"/>
    <property type="project" value="TreeGrafter"/>
</dbReference>
<protein>
    <submittedName>
        <fullName evidence="9">Uncharacterized protein</fullName>
    </submittedName>
</protein>
<reference evidence="9 10" key="1">
    <citation type="journal article" date="2014" name="PLoS ONE">
        <title>Global Analysis of Gene Expression Profiles in Physic Nut (Jatropha curcas L.) Seedlings Exposed to Salt Stress.</title>
        <authorList>
            <person name="Zhang L."/>
            <person name="Zhang C."/>
            <person name="Wu P."/>
            <person name="Chen Y."/>
            <person name="Li M."/>
            <person name="Jiang H."/>
            <person name="Wu G."/>
        </authorList>
    </citation>
    <scope>NUCLEOTIDE SEQUENCE [LARGE SCALE GENOMIC DNA]</scope>
    <source>
        <strain evidence="10">cv. GZQX0401</strain>
        <tissue evidence="9">Young leaves</tissue>
    </source>
</reference>
<keyword evidence="5 8" id="KW-1133">Transmembrane helix</keyword>
<dbReference type="GO" id="GO:0005384">
    <property type="term" value="F:manganese ion transmembrane transporter activity"/>
    <property type="evidence" value="ECO:0007669"/>
    <property type="project" value="TreeGrafter"/>
</dbReference>
<keyword evidence="6" id="KW-0406">Ion transport</keyword>
<dbReference type="PANTHER" id="PTHR11706">
    <property type="entry name" value="SOLUTE CARRIER PROTEIN FAMILY 11 MEMBER"/>
    <property type="match status" value="1"/>
</dbReference>
<sequence length="113" mass="12656">MASLRQEQLRLGHSNRIAAVNLEGQTPSPVDHHHQKDPNTHQLLWVILIGLIFALIIQSLSANLGVSTGKHLSELCKAEYPKYIKLCLCLLAEVANSMLHENGNIEMEKPHFK</sequence>
<gene>
    <name evidence="9" type="ORF">JCGZ_12122</name>
</gene>
<evidence type="ECO:0000256" key="5">
    <source>
        <dbReference type="ARBA" id="ARBA00022989"/>
    </source>
</evidence>
<comment type="similarity">
    <text evidence="2">Belongs to the NRAMP (TC 2.A.55) family.</text>
</comment>
<dbReference type="Proteomes" id="UP000027138">
    <property type="component" value="Unassembled WGS sequence"/>
</dbReference>